<dbReference type="PANTHER" id="PTHR12934">
    <property type="entry name" value="50S RIBOSOMAL PROTEIN L15"/>
    <property type="match status" value="1"/>
</dbReference>
<dbReference type="EMBL" id="LSRX01000898">
    <property type="protein sequence ID" value="OLP86803.1"/>
    <property type="molecule type" value="Genomic_DNA"/>
</dbReference>
<evidence type="ECO:0000256" key="5">
    <source>
        <dbReference type="SAM" id="MobiDB-lite"/>
    </source>
</evidence>
<dbReference type="InterPro" id="IPR005749">
    <property type="entry name" value="Ribosomal_uL15_bac-type"/>
</dbReference>
<keyword evidence="3" id="KW-0687">Ribonucleoprotein</keyword>
<dbReference type="OrthoDB" id="361383at2759"/>
<sequence>MRAWISGVNAAFRTARGISRPLLCKQAVPWSWPPALGKEVRWFTEVAKTEALQSNNGSGAHEGPPVPARPRPDPMSLRFAYTTTPFFPIWSKNLRDVAKKKKVVRRGKGMSCSRGLHWRSKRQKGKQARSWERGNMPLFKRLPRWPEAHMRNKRKLLDPLNLSKLRYFIQKGRLDTRFPITQRHLFESRCVKKIKMGVGLFNTNDFPFPYKIDIEDLPDLRFEVNFPDDINETSIFYAIRNGHKDGTRMLIERGASLDVISTEVLRPCSMFCDSQPEILNTKRKGKRLTLQSIRARVGEEEEEEGEDEDEPITGKGSDDIGVQNDEYFACAFVHNCPKCLRRSERDASSLDRVRAIENLASGKGKGSGGLLLLQAAEVNARKKGSRHSKVAGADQSSIDAIKAVGGSVTIVYMERVALRAHIKPWKFEVLPRTARPTLKMVTYLEKMKARGCHVRYIKPLWLIEEEKRLQSQLRELKTEDAASTARKLVESGEYLQKTTLG</sequence>
<name>A0A1Q9CV47_SYMMI</name>
<dbReference type="AlphaFoldDB" id="A0A1Q9CV47"/>
<evidence type="ECO:0000256" key="3">
    <source>
        <dbReference type="ARBA" id="ARBA00023274"/>
    </source>
</evidence>
<dbReference type="InterPro" id="IPR002110">
    <property type="entry name" value="Ankyrin_rpt"/>
</dbReference>
<dbReference type="PROSITE" id="PS50088">
    <property type="entry name" value="ANK_REPEAT"/>
    <property type="match status" value="1"/>
</dbReference>
<dbReference type="Proteomes" id="UP000186817">
    <property type="component" value="Unassembled WGS sequence"/>
</dbReference>
<keyword evidence="2 6" id="KW-0689">Ribosomal protein</keyword>
<feature type="compositionally biased region" description="Acidic residues" evidence="5">
    <location>
        <begin position="299"/>
        <end position="311"/>
    </location>
</feature>
<feature type="region of interest" description="Disordered" evidence="5">
    <location>
        <begin position="51"/>
        <end position="74"/>
    </location>
</feature>
<feature type="repeat" description="ANK" evidence="4">
    <location>
        <begin position="230"/>
        <end position="262"/>
    </location>
</feature>
<keyword evidence="4" id="KW-0040">ANK repeat</keyword>
<dbReference type="GO" id="GO:0005762">
    <property type="term" value="C:mitochondrial large ribosomal subunit"/>
    <property type="evidence" value="ECO:0007669"/>
    <property type="project" value="TreeGrafter"/>
</dbReference>
<dbReference type="GO" id="GO:0003735">
    <property type="term" value="F:structural constituent of ribosome"/>
    <property type="evidence" value="ECO:0007669"/>
    <property type="project" value="InterPro"/>
</dbReference>
<dbReference type="InterPro" id="IPR036227">
    <property type="entry name" value="Ribosomal_uL15/eL18_sf"/>
</dbReference>
<keyword evidence="7" id="KW-1185">Reference proteome</keyword>
<evidence type="ECO:0000256" key="2">
    <source>
        <dbReference type="ARBA" id="ARBA00022980"/>
    </source>
</evidence>
<evidence type="ECO:0000313" key="7">
    <source>
        <dbReference type="Proteomes" id="UP000186817"/>
    </source>
</evidence>
<comment type="caution">
    <text evidence="6">The sequence shown here is derived from an EMBL/GenBank/DDBJ whole genome shotgun (WGS) entry which is preliminary data.</text>
</comment>
<accession>A0A1Q9CV47</accession>
<feature type="region of interest" description="Disordered" evidence="5">
    <location>
        <begin position="295"/>
        <end position="318"/>
    </location>
</feature>
<evidence type="ECO:0000313" key="6">
    <source>
        <dbReference type="EMBL" id="OLP86803.1"/>
    </source>
</evidence>
<dbReference type="SUPFAM" id="SSF52080">
    <property type="entry name" value="Ribosomal proteins L15p and L18e"/>
    <property type="match status" value="1"/>
</dbReference>
<dbReference type="InterPro" id="IPR036770">
    <property type="entry name" value="Ankyrin_rpt-contain_sf"/>
</dbReference>
<proteinExistence type="inferred from homology"/>
<dbReference type="GO" id="GO:0006412">
    <property type="term" value="P:translation"/>
    <property type="evidence" value="ECO:0007669"/>
    <property type="project" value="InterPro"/>
</dbReference>
<comment type="similarity">
    <text evidence="1">Belongs to the universal ribosomal protein uL15 family.</text>
</comment>
<gene>
    <name evidence="6" type="primary">rplO</name>
    <name evidence="6" type="ORF">AK812_SmicGene32049</name>
</gene>
<evidence type="ECO:0000256" key="1">
    <source>
        <dbReference type="ARBA" id="ARBA00007320"/>
    </source>
</evidence>
<evidence type="ECO:0000256" key="4">
    <source>
        <dbReference type="PROSITE-ProRule" id="PRU00023"/>
    </source>
</evidence>
<dbReference type="PANTHER" id="PTHR12934:SF11">
    <property type="entry name" value="LARGE RIBOSOMAL SUBUNIT PROTEIN UL15M"/>
    <property type="match status" value="1"/>
</dbReference>
<protein>
    <submittedName>
        <fullName evidence="6">50S ribosomal protein L15</fullName>
    </submittedName>
</protein>
<reference evidence="6 7" key="1">
    <citation type="submission" date="2016-02" db="EMBL/GenBank/DDBJ databases">
        <title>Genome analysis of coral dinoflagellate symbionts highlights evolutionary adaptations to a symbiotic lifestyle.</title>
        <authorList>
            <person name="Aranda M."/>
            <person name="Li Y."/>
            <person name="Liew Y.J."/>
            <person name="Baumgarten S."/>
            <person name="Simakov O."/>
            <person name="Wilson M."/>
            <person name="Piel J."/>
            <person name="Ashoor H."/>
            <person name="Bougouffa S."/>
            <person name="Bajic V.B."/>
            <person name="Ryu T."/>
            <person name="Ravasi T."/>
            <person name="Bayer T."/>
            <person name="Micklem G."/>
            <person name="Kim H."/>
            <person name="Bhak J."/>
            <person name="Lajeunesse T.C."/>
            <person name="Voolstra C.R."/>
        </authorList>
    </citation>
    <scope>NUCLEOTIDE SEQUENCE [LARGE SCALE GENOMIC DNA]</scope>
    <source>
        <strain evidence="6 7">CCMP2467</strain>
    </source>
</reference>
<organism evidence="6 7">
    <name type="scientific">Symbiodinium microadriaticum</name>
    <name type="common">Dinoflagellate</name>
    <name type="synonym">Zooxanthella microadriatica</name>
    <dbReference type="NCBI Taxonomy" id="2951"/>
    <lineage>
        <taxon>Eukaryota</taxon>
        <taxon>Sar</taxon>
        <taxon>Alveolata</taxon>
        <taxon>Dinophyceae</taxon>
        <taxon>Suessiales</taxon>
        <taxon>Symbiodiniaceae</taxon>
        <taxon>Symbiodinium</taxon>
    </lineage>
</organism>
<dbReference type="SUPFAM" id="SSF48403">
    <property type="entry name" value="Ankyrin repeat"/>
    <property type="match status" value="1"/>
</dbReference>